<evidence type="ECO:0008006" key="4">
    <source>
        <dbReference type="Google" id="ProtNLM"/>
    </source>
</evidence>
<dbReference type="RefSeq" id="XP_046071230.1">
    <property type="nucleotide sequence ID" value="XM_046216354.1"/>
</dbReference>
<gene>
    <name evidence="2" type="ORF">BGW36DRAFT_380624</name>
</gene>
<organism evidence="2 3">
    <name type="scientific">Talaromyces proteolyticus</name>
    <dbReference type="NCBI Taxonomy" id="1131652"/>
    <lineage>
        <taxon>Eukaryota</taxon>
        <taxon>Fungi</taxon>
        <taxon>Dikarya</taxon>
        <taxon>Ascomycota</taxon>
        <taxon>Pezizomycotina</taxon>
        <taxon>Eurotiomycetes</taxon>
        <taxon>Eurotiomycetidae</taxon>
        <taxon>Eurotiales</taxon>
        <taxon>Trichocomaceae</taxon>
        <taxon>Talaromyces</taxon>
        <taxon>Talaromyces sect. Bacilispori</taxon>
    </lineage>
</organism>
<sequence length="303" mass="33151">MDPAIKPHFGTIASLIGDTSTEDIAIKLLKARGQLSPEKYSELLQKLLVRSFSRGCSDLVIHLVRHEEAPLANLEPSRAAQCPSVPVLNALSEAGWDVLQVDHKANNNCLIDMVVEHEASVRWLIEHGAKVDRGQFDDEYALWPRPAPLLETCASFASLDTFKLIHNSGARISRRTLHKAAEGSACAGADPGKPDGGRLQGEGEGGYGKEERAKVLRYLVEEIGLNINQLDSDSPRHFHWGTPINYAAKSRYGASTVAWLLEKGADPSILGLDSSQDAEGIAAYEGSKETVMLIQAWKRKHEK</sequence>
<evidence type="ECO:0000313" key="3">
    <source>
        <dbReference type="Proteomes" id="UP001201262"/>
    </source>
</evidence>
<dbReference type="PANTHER" id="PTHR46224:SF34">
    <property type="entry name" value="OS01G0171100 PROTEIN"/>
    <property type="match status" value="1"/>
</dbReference>
<dbReference type="InterPro" id="IPR051616">
    <property type="entry name" value="Cul2-RING_E3_ligase_SR"/>
</dbReference>
<evidence type="ECO:0000256" key="1">
    <source>
        <dbReference type="SAM" id="MobiDB-lite"/>
    </source>
</evidence>
<dbReference type="PANTHER" id="PTHR46224">
    <property type="entry name" value="ANKYRIN REPEAT FAMILY PROTEIN"/>
    <property type="match status" value="1"/>
</dbReference>
<proteinExistence type="predicted"/>
<dbReference type="InterPro" id="IPR036770">
    <property type="entry name" value="Ankyrin_rpt-contain_sf"/>
</dbReference>
<dbReference type="GeneID" id="70246641"/>
<dbReference type="Proteomes" id="UP001201262">
    <property type="component" value="Unassembled WGS sequence"/>
</dbReference>
<dbReference type="SUPFAM" id="SSF48403">
    <property type="entry name" value="Ankyrin repeat"/>
    <property type="match status" value="1"/>
</dbReference>
<comment type="caution">
    <text evidence="2">The sequence shown here is derived from an EMBL/GenBank/DDBJ whole genome shotgun (WGS) entry which is preliminary data.</text>
</comment>
<dbReference type="AlphaFoldDB" id="A0AAD4PZD6"/>
<reference evidence="2" key="1">
    <citation type="submission" date="2021-12" db="EMBL/GenBank/DDBJ databases">
        <title>Convergent genome expansion in fungi linked to evolution of root-endophyte symbiosis.</title>
        <authorList>
            <consortium name="DOE Joint Genome Institute"/>
            <person name="Ke Y.-H."/>
            <person name="Bonito G."/>
            <person name="Liao H.-L."/>
            <person name="Looney B."/>
            <person name="Rojas-Flechas A."/>
            <person name="Nash J."/>
            <person name="Hameed K."/>
            <person name="Schadt C."/>
            <person name="Martin F."/>
            <person name="Crous P.W."/>
            <person name="Miettinen O."/>
            <person name="Magnuson J.K."/>
            <person name="Labbe J."/>
            <person name="Jacobson D."/>
            <person name="Doktycz M.J."/>
            <person name="Veneault-Fourrey C."/>
            <person name="Kuo A."/>
            <person name="Mondo S."/>
            <person name="Calhoun S."/>
            <person name="Riley R."/>
            <person name="Ohm R."/>
            <person name="LaButti K."/>
            <person name="Andreopoulos B."/>
            <person name="Pangilinan J."/>
            <person name="Nolan M."/>
            <person name="Tritt A."/>
            <person name="Clum A."/>
            <person name="Lipzen A."/>
            <person name="Daum C."/>
            <person name="Barry K."/>
            <person name="Grigoriev I.V."/>
            <person name="Vilgalys R."/>
        </authorList>
    </citation>
    <scope>NUCLEOTIDE SEQUENCE</scope>
    <source>
        <strain evidence="2">PMI_201</strain>
    </source>
</reference>
<accession>A0AAD4PZD6</accession>
<evidence type="ECO:0000313" key="2">
    <source>
        <dbReference type="EMBL" id="KAH8696292.1"/>
    </source>
</evidence>
<feature type="region of interest" description="Disordered" evidence="1">
    <location>
        <begin position="183"/>
        <end position="206"/>
    </location>
</feature>
<dbReference type="EMBL" id="JAJTJA010000007">
    <property type="protein sequence ID" value="KAH8696292.1"/>
    <property type="molecule type" value="Genomic_DNA"/>
</dbReference>
<dbReference type="Gene3D" id="1.25.40.20">
    <property type="entry name" value="Ankyrin repeat-containing domain"/>
    <property type="match status" value="1"/>
</dbReference>
<protein>
    <recommendedName>
        <fullName evidence="4">Ankyrin</fullName>
    </recommendedName>
</protein>
<name>A0AAD4PZD6_9EURO</name>
<keyword evidence="3" id="KW-1185">Reference proteome</keyword>